<dbReference type="Pfam" id="PF00459">
    <property type="entry name" value="Inositol_P"/>
    <property type="match status" value="1"/>
</dbReference>
<dbReference type="AlphaFoldDB" id="A0A645J5F1"/>
<sequence>MAYVACGRLDGYLEMDLKPWDFYAGLLLMEEAGGKASNWKGLPIQDLDNQHILCTNKLIHTELQSFISRFLK</sequence>
<dbReference type="InterPro" id="IPR000760">
    <property type="entry name" value="Inositol_monophosphatase-like"/>
</dbReference>
<dbReference type="PANTHER" id="PTHR20854">
    <property type="entry name" value="INOSITOL MONOPHOSPHATASE"/>
    <property type="match status" value="1"/>
</dbReference>
<reference evidence="1" key="1">
    <citation type="submission" date="2019-08" db="EMBL/GenBank/DDBJ databases">
        <authorList>
            <person name="Kucharzyk K."/>
            <person name="Murdoch R.W."/>
            <person name="Higgins S."/>
            <person name="Loffler F."/>
        </authorList>
    </citation>
    <scope>NUCLEOTIDE SEQUENCE</scope>
</reference>
<comment type="caution">
    <text evidence="1">The sequence shown here is derived from an EMBL/GenBank/DDBJ whole genome shotgun (WGS) entry which is preliminary data.</text>
</comment>
<evidence type="ECO:0000313" key="1">
    <source>
        <dbReference type="EMBL" id="MPN58362.1"/>
    </source>
</evidence>
<proteinExistence type="predicted"/>
<dbReference type="GO" id="GO:0006020">
    <property type="term" value="P:inositol metabolic process"/>
    <property type="evidence" value="ECO:0007669"/>
    <property type="project" value="TreeGrafter"/>
</dbReference>
<protein>
    <recommendedName>
        <fullName evidence="2">Inositol-1-monophosphatase</fullName>
    </recommendedName>
</protein>
<dbReference type="GO" id="GO:0007165">
    <property type="term" value="P:signal transduction"/>
    <property type="evidence" value="ECO:0007669"/>
    <property type="project" value="TreeGrafter"/>
</dbReference>
<accession>A0A645J5F1</accession>
<dbReference type="SUPFAM" id="SSF56655">
    <property type="entry name" value="Carbohydrate phosphatase"/>
    <property type="match status" value="1"/>
</dbReference>
<dbReference type="EMBL" id="VSSQ01130968">
    <property type="protein sequence ID" value="MPN58362.1"/>
    <property type="molecule type" value="Genomic_DNA"/>
</dbReference>
<dbReference type="PANTHER" id="PTHR20854:SF4">
    <property type="entry name" value="INOSITOL-1-MONOPHOSPHATASE-RELATED"/>
    <property type="match status" value="1"/>
</dbReference>
<dbReference type="Gene3D" id="3.40.190.80">
    <property type="match status" value="1"/>
</dbReference>
<gene>
    <name evidence="1" type="ORF">SDC9_206066</name>
</gene>
<evidence type="ECO:0008006" key="2">
    <source>
        <dbReference type="Google" id="ProtNLM"/>
    </source>
</evidence>
<dbReference type="GO" id="GO:0008934">
    <property type="term" value="F:inositol monophosphate 1-phosphatase activity"/>
    <property type="evidence" value="ECO:0007669"/>
    <property type="project" value="TreeGrafter"/>
</dbReference>
<organism evidence="1">
    <name type="scientific">bioreactor metagenome</name>
    <dbReference type="NCBI Taxonomy" id="1076179"/>
    <lineage>
        <taxon>unclassified sequences</taxon>
        <taxon>metagenomes</taxon>
        <taxon>ecological metagenomes</taxon>
    </lineage>
</organism>
<name>A0A645J5F1_9ZZZZ</name>